<sequence>MSRQAKQCELGETKVLPCGCWDCIIWQCFFLGAIGVIFYSSSLLSGIIIIILLPIIELLADIFYYEKFQVEKDIFLFLSLWGFISYFFGEIKHYKKNKDNLNDNGQISEAQLTNQNSAP</sequence>
<feature type="transmembrane region" description="Helical" evidence="7">
    <location>
        <begin position="74"/>
        <end position="91"/>
    </location>
</feature>
<dbReference type="Pfam" id="PF16913">
    <property type="entry name" value="PUNUT"/>
    <property type="match status" value="1"/>
</dbReference>
<gene>
    <name evidence="8" type="ORF">CDL12_22877</name>
</gene>
<evidence type="ECO:0000256" key="4">
    <source>
        <dbReference type="ARBA" id="ARBA00022692"/>
    </source>
</evidence>
<evidence type="ECO:0000256" key="2">
    <source>
        <dbReference type="ARBA" id="ARBA00006213"/>
    </source>
</evidence>
<comment type="caution">
    <text evidence="8">The sequence shown here is derived from an EMBL/GenBank/DDBJ whole genome shotgun (WGS) entry which is preliminary data.</text>
</comment>
<proteinExistence type="inferred from homology"/>
<evidence type="ECO:0000256" key="6">
    <source>
        <dbReference type="ARBA" id="ARBA00023136"/>
    </source>
</evidence>
<evidence type="ECO:0000256" key="5">
    <source>
        <dbReference type="ARBA" id="ARBA00022989"/>
    </source>
</evidence>
<keyword evidence="6 7" id="KW-0472">Membrane</keyword>
<dbReference type="InterPro" id="IPR030182">
    <property type="entry name" value="PUP_plant"/>
</dbReference>
<feature type="transmembrane region" description="Helical" evidence="7">
    <location>
        <begin position="46"/>
        <end position="65"/>
    </location>
</feature>
<accession>A0A2G9GH30</accession>
<dbReference type="STRING" id="429701.A0A2G9GH30"/>
<evidence type="ECO:0000256" key="3">
    <source>
        <dbReference type="ARBA" id="ARBA00022448"/>
    </source>
</evidence>
<keyword evidence="3" id="KW-0813">Transport</keyword>
<evidence type="ECO:0000256" key="1">
    <source>
        <dbReference type="ARBA" id="ARBA00004370"/>
    </source>
</evidence>
<dbReference type="PANTHER" id="PTHR31376:SF1">
    <property type="entry name" value="PURINE PERMEASE 2"/>
    <property type="match status" value="1"/>
</dbReference>
<dbReference type="AlphaFoldDB" id="A0A2G9GH30"/>
<dbReference type="GO" id="GO:0015211">
    <property type="term" value="F:purine nucleoside transmembrane transporter activity"/>
    <property type="evidence" value="ECO:0007669"/>
    <property type="project" value="InterPro"/>
</dbReference>
<organism evidence="8 9">
    <name type="scientific">Handroanthus impetiginosus</name>
    <dbReference type="NCBI Taxonomy" id="429701"/>
    <lineage>
        <taxon>Eukaryota</taxon>
        <taxon>Viridiplantae</taxon>
        <taxon>Streptophyta</taxon>
        <taxon>Embryophyta</taxon>
        <taxon>Tracheophyta</taxon>
        <taxon>Spermatophyta</taxon>
        <taxon>Magnoliopsida</taxon>
        <taxon>eudicotyledons</taxon>
        <taxon>Gunneridae</taxon>
        <taxon>Pentapetalae</taxon>
        <taxon>asterids</taxon>
        <taxon>lamiids</taxon>
        <taxon>Lamiales</taxon>
        <taxon>Bignoniaceae</taxon>
        <taxon>Crescentiina</taxon>
        <taxon>Tabebuia alliance</taxon>
        <taxon>Handroanthus</taxon>
    </lineage>
</organism>
<dbReference type="Proteomes" id="UP000231279">
    <property type="component" value="Unassembled WGS sequence"/>
</dbReference>
<name>A0A2G9GH30_9LAMI</name>
<keyword evidence="4 7" id="KW-0812">Transmembrane</keyword>
<comment type="similarity">
    <text evidence="2">Belongs to the purine permeases (TC 2.A.7.14) family.</text>
</comment>
<evidence type="ECO:0000313" key="8">
    <source>
        <dbReference type="EMBL" id="PIN04589.1"/>
    </source>
</evidence>
<dbReference type="EMBL" id="NKXS01005084">
    <property type="protein sequence ID" value="PIN04589.1"/>
    <property type="molecule type" value="Genomic_DNA"/>
</dbReference>
<dbReference type="GO" id="GO:0005345">
    <property type="term" value="F:purine nucleobase transmembrane transporter activity"/>
    <property type="evidence" value="ECO:0007669"/>
    <property type="project" value="UniProtKB-ARBA"/>
</dbReference>
<dbReference type="OrthoDB" id="1865379at2759"/>
<keyword evidence="5 7" id="KW-1133">Transmembrane helix</keyword>
<reference evidence="9" key="1">
    <citation type="journal article" date="2018" name="Gigascience">
        <title>Genome assembly of the Pink Ipe (Handroanthus impetiginosus, Bignoniaceae), a highly valued, ecologically keystone Neotropical timber forest tree.</title>
        <authorList>
            <person name="Silva-Junior O.B."/>
            <person name="Grattapaglia D."/>
            <person name="Novaes E."/>
            <person name="Collevatti R.G."/>
        </authorList>
    </citation>
    <scope>NUCLEOTIDE SEQUENCE [LARGE SCALE GENOMIC DNA]</scope>
    <source>
        <strain evidence="9">cv. UFG-1</strain>
    </source>
</reference>
<dbReference type="GO" id="GO:0016020">
    <property type="term" value="C:membrane"/>
    <property type="evidence" value="ECO:0007669"/>
    <property type="project" value="UniProtKB-SubCell"/>
</dbReference>
<evidence type="ECO:0000256" key="7">
    <source>
        <dbReference type="SAM" id="Phobius"/>
    </source>
</evidence>
<dbReference type="PANTHER" id="PTHR31376">
    <property type="entry name" value="OS09G0467300 PROTEIN-RELATED"/>
    <property type="match status" value="1"/>
</dbReference>
<keyword evidence="9" id="KW-1185">Reference proteome</keyword>
<protein>
    <submittedName>
        <fullName evidence="8">Uncharacterized protein</fullName>
    </submittedName>
</protein>
<evidence type="ECO:0000313" key="9">
    <source>
        <dbReference type="Proteomes" id="UP000231279"/>
    </source>
</evidence>
<comment type="subcellular location">
    <subcellularLocation>
        <location evidence="1">Membrane</location>
    </subcellularLocation>
</comment>